<evidence type="ECO:0000256" key="1">
    <source>
        <dbReference type="SAM" id="Phobius"/>
    </source>
</evidence>
<proteinExistence type="predicted"/>
<keyword evidence="1" id="KW-0812">Transmembrane</keyword>
<dbReference type="InterPro" id="IPR024422">
    <property type="entry name" value="Protein_unknown_function_OB"/>
</dbReference>
<dbReference type="Pfam" id="PF12869">
    <property type="entry name" value="tRNA_anti-like"/>
    <property type="match status" value="1"/>
</dbReference>
<dbReference type="AlphaFoldDB" id="Q977M3"/>
<name>Q977M3_9ARCH</name>
<feature type="transmembrane region" description="Helical" evidence="1">
    <location>
        <begin position="7"/>
        <end position="24"/>
    </location>
</feature>
<keyword evidence="1" id="KW-0472">Membrane</keyword>
<organism evidence="2">
    <name type="scientific">uncultured crenarchaeote 74A4</name>
    <dbReference type="NCBI Taxonomy" id="166279"/>
    <lineage>
        <taxon>Archaea</taxon>
        <taxon>Nitrososphaerota</taxon>
        <taxon>Nitrososphaeria</taxon>
        <taxon>Nitrosopumilales</taxon>
        <taxon>environmental samples</taxon>
    </lineage>
</organism>
<evidence type="ECO:0000313" key="2">
    <source>
        <dbReference type="EMBL" id="AAK96085.1"/>
    </source>
</evidence>
<dbReference type="EMBL" id="AF393466">
    <property type="protein sequence ID" value="AAK96085.1"/>
    <property type="molecule type" value="Genomic_DNA"/>
</dbReference>
<keyword evidence="1" id="KW-1133">Transmembrane helix</keyword>
<sequence length="132" mass="15391">MSWRKIVLCVIPLIILFSIIFIVSDGQNDKSEIRVIDKFKTNNHENMSYSELSLIAVQYDHKSLLRNIDNYSGKIIFVEGEVINLQREWIKLSDGLLLMVQKDNTSRINVTKIYWVFVLMSQLIFSPPLLVM</sequence>
<protein>
    <submittedName>
        <fullName evidence="2">Type I membrane protein</fullName>
    </submittedName>
</protein>
<reference evidence="2" key="1">
    <citation type="journal article" date="2002" name="Appl. Environ. Microbiol.">
        <title>Comparative genomic analysis of archaeal genotypic variants in a single population and in two different oceanic provinces.</title>
        <authorList>
            <person name="Beja O."/>
            <person name="Koonin E.V."/>
            <person name="Aravind L."/>
            <person name="Taylor L.T."/>
            <person name="Seitz H."/>
            <person name="Stein J.L."/>
            <person name="Bensen D.C."/>
            <person name="Feldman R.A."/>
            <person name="Swanson R.V."/>
            <person name="DeLong E.F."/>
        </authorList>
    </citation>
    <scope>NUCLEOTIDE SEQUENCE</scope>
</reference>
<accession>Q977M3</accession>